<dbReference type="EMBL" id="JAQAGZ010000003">
    <property type="protein sequence ID" value="MCZ8511798.1"/>
    <property type="molecule type" value="Genomic_DNA"/>
</dbReference>
<name>A0ABT4Q4P8_9BACL</name>
<proteinExistence type="predicted"/>
<evidence type="ECO:0000313" key="2">
    <source>
        <dbReference type="Proteomes" id="UP001527882"/>
    </source>
</evidence>
<sequence length="142" mass="15558">MARILDYQAVEPLRRFNKAKSFIIPRSPKRARLASIQLRIPANASLNNKVELIATVGVQGVTGIAQLVFRIFRDGKEIFRTQQGVESAGSEQNYVVAFQAIDFNLRSGAHVFTLTVENITAGTRADVVGPISFSGKAIKRNG</sequence>
<evidence type="ECO:0000313" key="1">
    <source>
        <dbReference type="EMBL" id="MCZ8511798.1"/>
    </source>
</evidence>
<dbReference type="RefSeq" id="WP_269880521.1">
    <property type="nucleotide sequence ID" value="NZ_JAQAGZ010000003.1"/>
</dbReference>
<comment type="caution">
    <text evidence="1">The sequence shown here is derived from an EMBL/GenBank/DDBJ whole genome shotgun (WGS) entry which is preliminary data.</text>
</comment>
<reference evidence="1 2" key="1">
    <citation type="submission" date="2022-12" db="EMBL/GenBank/DDBJ databases">
        <title>Draft genome sequence of Paenibacillus sp. dW9.</title>
        <authorList>
            <person name="Choi E.-W."/>
            <person name="Kim D.-U."/>
        </authorList>
    </citation>
    <scope>NUCLEOTIDE SEQUENCE [LARGE SCALE GENOMIC DNA]</scope>
    <source>
        <strain evidence="2">dW9</strain>
    </source>
</reference>
<gene>
    <name evidence="1" type="ORF">O9H85_05040</name>
</gene>
<accession>A0ABT4Q4P8</accession>
<protein>
    <submittedName>
        <fullName evidence="1">Exosporium protein C</fullName>
    </submittedName>
</protein>
<organism evidence="1 2">
    <name type="scientific">Paenibacillus gyeongsangnamensis</name>
    <dbReference type="NCBI Taxonomy" id="3388067"/>
    <lineage>
        <taxon>Bacteria</taxon>
        <taxon>Bacillati</taxon>
        <taxon>Bacillota</taxon>
        <taxon>Bacilli</taxon>
        <taxon>Bacillales</taxon>
        <taxon>Paenibacillaceae</taxon>
        <taxon>Paenibacillus</taxon>
    </lineage>
</organism>
<dbReference type="Proteomes" id="UP001527882">
    <property type="component" value="Unassembled WGS sequence"/>
</dbReference>
<keyword evidence="2" id="KW-1185">Reference proteome</keyword>